<keyword evidence="2" id="KW-1185">Reference proteome</keyword>
<evidence type="ECO:0000313" key="2">
    <source>
        <dbReference type="Proteomes" id="UP000316726"/>
    </source>
</evidence>
<gene>
    <name evidence="1" type="ORF">A3770_15p74380</name>
</gene>
<protein>
    <submittedName>
        <fullName evidence="1">Uncharacterized protein</fullName>
    </submittedName>
</protein>
<sequence>MLDCQELVEGVRRGAREQAEVVEEIAALRVEGSEEGSLGRLVEAYEASATKIREAVKTRSKGFSVLNAVWLGEAASKALQDQINECDATILSLIKETRSALDAINVVAE</sequence>
<dbReference type="Proteomes" id="UP000316726">
    <property type="component" value="Chromosome 15"/>
</dbReference>
<dbReference type="EMBL" id="CP031048">
    <property type="protein sequence ID" value="QDZ24920.1"/>
    <property type="molecule type" value="Genomic_DNA"/>
</dbReference>
<dbReference type="AlphaFoldDB" id="A0A5B8MZF4"/>
<accession>A0A5B8MZF4</accession>
<name>A0A5B8MZF4_9CHLO</name>
<evidence type="ECO:0000313" key="1">
    <source>
        <dbReference type="EMBL" id="QDZ24920.1"/>
    </source>
</evidence>
<organism evidence="1 2">
    <name type="scientific">Chloropicon primus</name>
    <dbReference type="NCBI Taxonomy" id="1764295"/>
    <lineage>
        <taxon>Eukaryota</taxon>
        <taxon>Viridiplantae</taxon>
        <taxon>Chlorophyta</taxon>
        <taxon>Chloropicophyceae</taxon>
        <taxon>Chloropicales</taxon>
        <taxon>Chloropicaceae</taxon>
        <taxon>Chloropicon</taxon>
    </lineage>
</organism>
<reference evidence="1 2" key="1">
    <citation type="submission" date="2018-07" db="EMBL/GenBank/DDBJ databases">
        <title>The complete nuclear genome of the prasinophyte Chloropicon primus (CCMP1205).</title>
        <authorList>
            <person name="Pombert J.-F."/>
            <person name="Otis C."/>
            <person name="Turmel M."/>
            <person name="Lemieux C."/>
        </authorList>
    </citation>
    <scope>NUCLEOTIDE SEQUENCE [LARGE SCALE GENOMIC DNA]</scope>
    <source>
        <strain evidence="1 2">CCMP1205</strain>
    </source>
</reference>
<proteinExistence type="predicted"/>